<sequence length="175" mass="19375">MAIVDHENLLSQNMRGYSLDKNKRGLRNSVRLSTCTGRRQSSFWERDCSASVLHGIVFFLYIDSLLCFVYFHYFNISIGGGAGGGGGKDTGGGENVNINGGNNTNNASSSTKAFSGTPFQLVTILFFKQRSPLACPVPMEDLDFQQNSKLPNELYVIVVTYNKGEWRIGRVYDPL</sequence>
<evidence type="ECO:0000313" key="2">
    <source>
        <dbReference type="EnsemblPlants" id="ORGLA12G0066400.1"/>
    </source>
</evidence>
<reference evidence="2" key="1">
    <citation type="submission" date="2015-06" db="UniProtKB">
        <authorList>
            <consortium name="EnsemblPlants"/>
        </authorList>
    </citation>
    <scope>IDENTIFICATION</scope>
</reference>
<accession>I1R558</accession>
<evidence type="ECO:0000313" key="3">
    <source>
        <dbReference type="Proteomes" id="UP000007306"/>
    </source>
</evidence>
<evidence type="ECO:0000256" key="1">
    <source>
        <dbReference type="SAM" id="Phobius"/>
    </source>
</evidence>
<organism evidence="2 3">
    <name type="scientific">Oryza glaberrima</name>
    <name type="common">African rice</name>
    <dbReference type="NCBI Taxonomy" id="4538"/>
    <lineage>
        <taxon>Eukaryota</taxon>
        <taxon>Viridiplantae</taxon>
        <taxon>Streptophyta</taxon>
        <taxon>Embryophyta</taxon>
        <taxon>Tracheophyta</taxon>
        <taxon>Spermatophyta</taxon>
        <taxon>Magnoliopsida</taxon>
        <taxon>Liliopsida</taxon>
        <taxon>Poales</taxon>
        <taxon>Poaceae</taxon>
        <taxon>BOP clade</taxon>
        <taxon>Oryzoideae</taxon>
        <taxon>Oryzeae</taxon>
        <taxon>Oryzinae</taxon>
        <taxon>Oryza</taxon>
    </lineage>
</organism>
<keyword evidence="1" id="KW-0472">Membrane</keyword>
<keyword evidence="1" id="KW-0812">Transmembrane</keyword>
<dbReference type="EnsemblPlants" id="ORGLA12G0066400.1">
    <property type="protein sequence ID" value="ORGLA12G0066400.1"/>
    <property type="gene ID" value="ORGLA12G0066400"/>
</dbReference>
<protein>
    <submittedName>
        <fullName evidence="2">Uncharacterized protein</fullName>
    </submittedName>
</protein>
<dbReference type="Proteomes" id="UP000007306">
    <property type="component" value="Chromosome 12"/>
</dbReference>
<dbReference type="Gramene" id="ORGLA12G0066400.1">
    <property type="protein sequence ID" value="ORGLA12G0066400.1"/>
    <property type="gene ID" value="ORGLA12G0066400"/>
</dbReference>
<dbReference type="HOGENOM" id="CLU_1534895_0_0_1"/>
<proteinExistence type="predicted"/>
<feature type="transmembrane region" description="Helical" evidence="1">
    <location>
        <begin position="52"/>
        <end position="71"/>
    </location>
</feature>
<name>I1R558_ORYGL</name>
<keyword evidence="3" id="KW-1185">Reference proteome</keyword>
<keyword evidence="1" id="KW-1133">Transmembrane helix</keyword>
<dbReference type="AlphaFoldDB" id="I1R558"/>
<reference evidence="2 3" key="2">
    <citation type="submission" date="2018-04" db="EMBL/GenBank/DDBJ databases">
        <title>OglaRS2 (Oryza glaberrima Reference Sequence Version 2).</title>
        <authorList>
            <person name="Zhang J."/>
            <person name="Kudrna D."/>
            <person name="Lee S."/>
            <person name="Talag J."/>
            <person name="Rajasekar S."/>
            <person name="Wing R.A."/>
        </authorList>
    </citation>
    <scope>NUCLEOTIDE SEQUENCE [LARGE SCALE GENOMIC DNA]</scope>
    <source>
        <strain evidence="2 3">cv. IRGC 96717</strain>
    </source>
</reference>